<organism evidence="3 4">
    <name type="scientific">Ameca splendens</name>
    <dbReference type="NCBI Taxonomy" id="208324"/>
    <lineage>
        <taxon>Eukaryota</taxon>
        <taxon>Metazoa</taxon>
        <taxon>Chordata</taxon>
        <taxon>Craniata</taxon>
        <taxon>Vertebrata</taxon>
        <taxon>Euteleostomi</taxon>
        <taxon>Actinopterygii</taxon>
        <taxon>Neopterygii</taxon>
        <taxon>Teleostei</taxon>
        <taxon>Neoteleostei</taxon>
        <taxon>Acanthomorphata</taxon>
        <taxon>Ovalentaria</taxon>
        <taxon>Atherinomorphae</taxon>
        <taxon>Cyprinodontiformes</taxon>
        <taxon>Goodeidae</taxon>
        <taxon>Ameca</taxon>
    </lineage>
</organism>
<reference evidence="3 4" key="1">
    <citation type="submission" date="2021-06" db="EMBL/GenBank/DDBJ databases">
        <authorList>
            <person name="Palmer J.M."/>
        </authorList>
    </citation>
    <scope>NUCLEOTIDE SEQUENCE [LARGE SCALE GENOMIC DNA]</scope>
    <source>
        <strain evidence="3 4">AS_MEX2019</strain>
        <tissue evidence="3">Muscle</tissue>
    </source>
</reference>
<dbReference type="PANTHER" id="PTHR22775">
    <property type="entry name" value="SORTING NEXIN"/>
    <property type="match status" value="1"/>
</dbReference>
<dbReference type="Proteomes" id="UP001469553">
    <property type="component" value="Unassembled WGS sequence"/>
</dbReference>
<feature type="region of interest" description="Disordered" evidence="1">
    <location>
        <begin position="334"/>
        <end position="362"/>
    </location>
</feature>
<dbReference type="PANTHER" id="PTHR22775:SF48">
    <property type="entry name" value="SORTING NEXIN-25"/>
    <property type="match status" value="1"/>
</dbReference>
<protein>
    <recommendedName>
        <fullName evidence="2">Sorting nexin C-terminal domain-containing protein</fullName>
    </recommendedName>
</protein>
<evidence type="ECO:0000313" key="3">
    <source>
        <dbReference type="EMBL" id="MEQ2290883.1"/>
    </source>
</evidence>
<evidence type="ECO:0000313" key="4">
    <source>
        <dbReference type="Proteomes" id="UP001469553"/>
    </source>
</evidence>
<feature type="region of interest" description="Disordered" evidence="1">
    <location>
        <begin position="249"/>
        <end position="278"/>
    </location>
</feature>
<feature type="compositionally biased region" description="Basic and acidic residues" evidence="1">
    <location>
        <begin position="47"/>
        <end position="63"/>
    </location>
</feature>
<feature type="compositionally biased region" description="Polar residues" evidence="1">
    <location>
        <begin position="526"/>
        <end position="576"/>
    </location>
</feature>
<comment type="caution">
    <text evidence="3">The sequence shown here is derived from an EMBL/GenBank/DDBJ whole genome shotgun (WGS) entry which is preliminary data.</text>
</comment>
<dbReference type="Pfam" id="PF08628">
    <property type="entry name" value="Nexin_C"/>
    <property type="match status" value="1"/>
</dbReference>
<feature type="domain" description="Sorting nexin C-terminal" evidence="2">
    <location>
        <begin position="739"/>
        <end position="802"/>
    </location>
</feature>
<accession>A0ABV0YBK1</accession>
<feature type="region of interest" description="Disordered" evidence="1">
    <location>
        <begin position="524"/>
        <end position="652"/>
    </location>
</feature>
<proteinExistence type="predicted"/>
<dbReference type="EMBL" id="JAHRIP010028607">
    <property type="protein sequence ID" value="MEQ2290883.1"/>
    <property type="molecule type" value="Genomic_DNA"/>
</dbReference>
<feature type="region of interest" description="Disordered" evidence="1">
    <location>
        <begin position="673"/>
        <end position="696"/>
    </location>
</feature>
<name>A0ABV0YBK1_9TELE</name>
<dbReference type="InterPro" id="IPR013937">
    <property type="entry name" value="Sorting_nexin_C"/>
</dbReference>
<keyword evidence="4" id="KW-1185">Reference proteome</keyword>
<feature type="region of interest" description="Disordered" evidence="1">
    <location>
        <begin position="47"/>
        <end position="74"/>
    </location>
</feature>
<gene>
    <name evidence="3" type="ORF">AMECASPLE_007667</name>
</gene>
<feature type="compositionally biased region" description="Basic and acidic residues" evidence="1">
    <location>
        <begin position="595"/>
        <end position="607"/>
    </location>
</feature>
<evidence type="ECO:0000256" key="1">
    <source>
        <dbReference type="SAM" id="MobiDB-lite"/>
    </source>
</evidence>
<sequence length="898" mass="101512">MYLWRLSIAVSLGLVWYFSDYGPTVTHYIICLLFCVSTTPLLFGNHRRESSTQTDQETKEHPLQETVEEESLEPVQAENLGQNIPLTSQCPHVKKSLQQVFECAYAQLVLPWYGVPEPCEQQPLHKVLSRDFDFVIDHIIERARDFDVCQAVVSSIRILTQHLHNAKQPDRDPLFSSAALEMAFLRELSDALVRNLFPRSFWGQETYHCALNEMIALKGLGLLVNWLSDPDNLNQLAVNQLDSVALKSSAEELPASDPDHTSVAPQEGEGDEEGSEVNSLGAEISTGTGLVCKRRGHRLREGWSKFVDKMKTKKAKKKKIKKMEQDLVLRIMAVQEGGSSEDDASSKEGSLMSQEDSELEDRDLDDYLASVQEDMMEFKLSYEMWRIGCWAVSIPHADWEDSELIFAVHLEEKDSPENLQWDIKKAYMDVVHFRNRWQDSTNLPTIVKLEQSEVNNKVKEEATASVQHFLQELVSDSMIGHTLPVFQFLCPLDKLLNEEEQFGGVWGILSGLACFLTPGLEEEENSSLQTEVPKENTVTSPHPESSPLSVENHCESTPIQNGSPFPTIVISQYNSPPQQPEEAEVNPQPAANADASHENSFQEKPEDSDCTLTSQFKMMFRGKSRSQESLSSTKGSGDEEQPDETQQAGAEELSQLSCCSKSFKKERTCFRMSGGAGKMKGKETTQGPLQRGEDSQFQRGQGNWEQLESTKAIFDLLKEISGNSILINIFDAILKPVMPILKKKLNSFLNKLNPTEDQMAAYIDTLRSKLWPEVQRVTAPPPPRTDEEKKETKERAHDLISARYSNHLLPKKTDVESVFNIFQNREENKTLIYMLLGFLLREFLPNEQSLPLSANVLQKIFGPVFDPFLVRWQRCDRKTADIPLCSKMAAPCRMLLTA</sequence>
<evidence type="ECO:0000259" key="2">
    <source>
        <dbReference type="Pfam" id="PF08628"/>
    </source>
</evidence>